<reference evidence="3" key="1">
    <citation type="submission" date="2020-11" db="EMBL/GenBank/DDBJ databases">
        <authorList>
            <consortium name="DOE Joint Genome Institute"/>
            <person name="Ahrendt S."/>
            <person name="Riley R."/>
            <person name="Andreopoulos W."/>
            <person name="Labutti K."/>
            <person name="Pangilinan J."/>
            <person name="Ruiz-Duenas F.J."/>
            <person name="Barrasa J.M."/>
            <person name="Sanchez-Garcia M."/>
            <person name="Camarero S."/>
            <person name="Miyauchi S."/>
            <person name="Serrano A."/>
            <person name="Linde D."/>
            <person name="Babiker R."/>
            <person name="Drula E."/>
            <person name="Ayuso-Fernandez I."/>
            <person name="Pacheco R."/>
            <person name="Padilla G."/>
            <person name="Ferreira P."/>
            <person name="Barriuso J."/>
            <person name="Kellner H."/>
            <person name="Castanera R."/>
            <person name="Alfaro M."/>
            <person name="Ramirez L."/>
            <person name="Pisabarro A.G."/>
            <person name="Kuo A."/>
            <person name="Tritt A."/>
            <person name="Lipzen A."/>
            <person name="He G."/>
            <person name="Yan M."/>
            <person name="Ng V."/>
            <person name="Cullen D."/>
            <person name="Martin F."/>
            <person name="Rosso M.-N."/>
            <person name="Henrissat B."/>
            <person name="Hibbett D."/>
            <person name="Martinez A.T."/>
            <person name="Grigoriev I.V."/>
        </authorList>
    </citation>
    <scope>NUCLEOTIDE SEQUENCE</scope>
    <source>
        <strain evidence="3">CBS 247.69</strain>
    </source>
</reference>
<feature type="transmembrane region" description="Helical" evidence="2">
    <location>
        <begin position="170"/>
        <end position="191"/>
    </location>
</feature>
<dbReference type="Proteomes" id="UP000807353">
    <property type="component" value="Unassembled WGS sequence"/>
</dbReference>
<keyword evidence="2" id="KW-0472">Membrane</keyword>
<gene>
    <name evidence="3" type="ORF">BDZ94DRAFT_1167831</name>
</gene>
<feature type="transmembrane region" description="Helical" evidence="2">
    <location>
        <begin position="239"/>
        <end position="258"/>
    </location>
</feature>
<dbReference type="EMBL" id="MU150285">
    <property type="protein sequence ID" value="KAF9461351.1"/>
    <property type="molecule type" value="Genomic_DNA"/>
</dbReference>
<keyword evidence="4" id="KW-1185">Reference proteome</keyword>
<evidence type="ECO:0000256" key="1">
    <source>
        <dbReference type="SAM" id="MobiDB-lite"/>
    </source>
</evidence>
<protein>
    <submittedName>
        <fullName evidence="3">Uncharacterized protein</fullName>
    </submittedName>
</protein>
<organism evidence="3 4">
    <name type="scientific">Collybia nuda</name>
    <dbReference type="NCBI Taxonomy" id="64659"/>
    <lineage>
        <taxon>Eukaryota</taxon>
        <taxon>Fungi</taxon>
        <taxon>Dikarya</taxon>
        <taxon>Basidiomycota</taxon>
        <taxon>Agaricomycotina</taxon>
        <taxon>Agaricomycetes</taxon>
        <taxon>Agaricomycetidae</taxon>
        <taxon>Agaricales</taxon>
        <taxon>Tricholomatineae</taxon>
        <taxon>Clitocybaceae</taxon>
        <taxon>Collybia</taxon>
    </lineage>
</organism>
<dbReference type="AlphaFoldDB" id="A0A9P5Y4C6"/>
<proteinExistence type="predicted"/>
<name>A0A9P5Y4C6_9AGAR</name>
<evidence type="ECO:0000256" key="2">
    <source>
        <dbReference type="SAM" id="Phobius"/>
    </source>
</evidence>
<feature type="transmembrane region" description="Helical" evidence="2">
    <location>
        <begin position="125"/>
        <end position="150"/>
    </location>
</feature>
<evidence type="ECO:0000313" key="3">
    <source>
        <dbReference type="EMBL" id="KAF9461351.1"/>
    </source>
</evidence>
<feature type="transmembrane region" description="Helical" evidence="2">
    <location>
        <begin position="23"/>
        <end position="42"/>
    </location>
</feature>
<feature type="region of interest" description="Disordered" evidence="1">
    <location>
        <begin position="285"/>
        <end position="307"/>
    </location>
</feature>
<keyword evidence="2" id="KW-1133">Transmembrane helix</keyword>
<feature type="transmembrane region" description="Helical" evidence="2">
    <location>
        <begin position="54"/>
        <end position="74"/>
    </location>
</feature>
<accession>A0A9P5Y4C6</accession>
<comment type="caution">
    <text evidence="3">The sequence shown here is derived from an EMBL/GenBank/DDBJ whole genome shotgun (WGS) entry which is preliminary data.</text>
</comment>
<sequence length="307" mass="33790">MVDVFTNTLNTDQATFLGFALEAIAYGTYTVLFFISITVLIWKTPTQNTSNAYLFAATCLMFSLCTVHFALNFNNVYNGLMVHPRPHISEETKLLAGADMLFSITDFCSQSILIYRCYVVWGRTLWIIIIPLLINLATIACGLALIGLVLSIDRAAPQAPEAIVPVGLAGYAMSLCLNFIISALIVGRIWYHFHQTRHILEANRSLKRASAIIVESGLLFLIAQFTFVVLFAIKHPAQAVLVPVATQIYGISPTLIIVRVSIGSSFEQTSVPKLSLRFHSVKRQSGTTRATTTMPVGESNLEMGPLQ</sequence>
<dbReference type="OrthoDB" id="3341077at2759"/>
<feature type="compositionally biased region" description="Polar residues" evidence="1">
    <location>
        <begin position="285"/>
        <end position="294"/>
    </location>
</feature>
<keyword evidence="2" id="KW-0812">Transmembrane</keyword>
<evidence type="ECO:0000313" key="4">
    <source>
        <dbReference type="Proteomes" id="UP000807353"/>
    </source>
</evidence>
<feature type="transmembrane region" description="Helical" evidence="2">
    <location>
        <begin position="212"/>
        <end position="233"/>
    </location>
</feature>